<feature type="compositionally biased region" description="Low complexity" evidence="6">
    <location>
        <begin position="269"/>
        <end position="283"/>
    </location>
</feature>
<dbReference type="Gene3D" id="2.70.50.70">
    <property type="match status" value="1"/>
</dbReference>
<organism evidence="9 10">
    <name type="scientific">Polyplosphaeria fusca</name>
    <dbReference type="NCBI Taxonomy" id="682080"/>
    <lineage>
        <taxon>Eukaryota</taxon>
        <taxon>Fungi</taxon>
        <taxon>Dikarya</taxon>
        <taxon>Ascomycota</taxon>
        <taxon>Pezizomycotina</taxon>
        <taxon>Dothideomycetes</taxon>
        <taxon>Pleosporomycetidae</taxon>
        <taxon>Pleosporales</taxon>
        <taxon>Tetraplosphaeriaceae</taxon>
        <taxon>Polyplosphaeria</taxon>
    </lineage>
</organism>
<comment type="domain">
    <text evidence="5">Has a modular structure: an endo-beta-1,4-glucanase catalytic module at the N-terminus, a linker rich in serines and threonines, and a C-terminal carbohydrate-binding module (CBM).</text>
</comment>
<evidence type="ECO:0000313" key="10">
    <source>
        <dbReference type="Proteomes" id="UP000799444"/>
    </source>
</evidence>
<feature type="domain" description="Auxiliary Activity family 9 catalytic" evidence="8">
    <location>
        <begin position="20"/>
        <end position="228"/>
    </location>
</feature>
<gene>
    <name evidence="9" type="ORF">EJ04DRAFT_544921</name>
</gene>
<evidence type="ECO:0000259" key="8">
    <source>
        <dbReference type="Pfam" id="PF03443"/>
    </source>
</evidence>
<evidence type="ECO:0000256" key="5">
    <source>
        <dbReference type="RuleBase" id="RU368122"/>
    </source>
</evidence>
<evidence type="ECO:0000256" key="4">
    <source>
        <dbReference type="ARBA" id="ARBA00023157"/>
    </source>
</evidence>
<feature type="region of interest" description="Disordered" evidence="6">
    <location>
        <begin position="230"/>
        <end position="305"/>
    </location>
</feature>
<dbReference type="OrthoDB" id="3496539at2759"/>
<dbReference type="Proteomes" id="UP000799444">
    <property type="component" value="Unassembled WGS sequence"/>
</dbReference>
<reference evidence="9" key="1">
    <citation type="journal article" date="2020" name="Stud. Mycol.">
        <title>101 Dothideomycetes genomes: a test case for predicting lifestyles and emergence of pathogens.</title>
        <authorList>
            <person name="Haridas S."/>
            <person name="Albert R."/>
            <person name="Binder M."/>
            <person name="Bloem J."/>
            <person name="Labutti K."/>
            <person name="Salamov A."/>
            <person name="Andreopoulos B."/>
            <person name="Baker S."/>
            <person name="Barry K."/>
            <person name="Bills G."/>
            <person name="Bluhm B."/>
            <person name="Cannon C."/>
            <person name="Castanera R."/>
            <person name="Culley D."/>
            <person name="Daum C."/>
            <person name="Ezra D."/>
            <person name="Gonzalez J."/>
            <person name="Henrissat B."/>
            <person name="Kuo A."/>
            <person name="Liang C."/>
            <person name="Lipzen A."/>
            <person name="Lutzoni F."/>
            <person name="Magnuson J."/>
            <person name="Mondo S."/>
            <person name="Nolan M."/>
            <person name="Ohm R."/>
            <person name="Pangilinan J."/>
            <person name="Park H.-J."/>
            <person name="Ramirez L."/>
            <person name="Alfaro M."/>
            <person name="Sun H."/>
            <person name="Tritt A."/>
            <person name="Yoshinaga Y."/>
            <person name="Zwiers L.-H."/>
            <person name="Turgeon B."/>
            <person name="Goodwin S."/>
            <person name="Spatafora J."/>
            <person name="Crous P."/>
            <person name="Grigoriev I."/>
        </authorList>
    </citation>
    <scope>NUCLEOTIDE SEQUENCE</scope>
    <source>
        <strain evidence="9">CBS 125425</strain>
    </source>
</reference>
<evidence type="ECO:0000256" key="6">
    <source>
        <dbReference type="SAM" id="MobiDB-lite"/>
    </source>
</evidence>
<dbReference type="GO" id="GO:0030248">
    <property type="term" value="F:cellulose binding"/>
    <property type="evidence" value="ECO:0007669"/>
    <property type="project" value="UniProtKB-UniRule"/>
</dbReference>
<name>A0A9P4QVA5_9PLEO</name>
<sequence>MHFTTSTLLPLLAVPLASAHYTFSGLMHDGKMVGRDWEYIREHKRGYMPTKFDEILADDFRCNQGASSGASTSVYSVKPGDKIGFKQAFGATAIEHPGPVQVYMSKAPGDVKSYDGSGDWVKVFEGLLCKDQGAEGLKTNSWCSWGDNTIDFVVPSTLPSGEYLVRVEHIAIHGAHDKQAEFYYSCAQVSLEGSSATSIPGEKVKIPGVYAVDDAPINFSVWGQSTTYPEIPGPEVIPGGQFRGSVDGKSAQTVTVQGGSEQNEKEPVQTPAATSSAAAAQTSCPHIGSPAAEPFNQKHDQSDMQ</sequence>
<feature type="compositionally biased region" description="Low complexity" evidence="6">
    <location>
        <begin position="230"/>
        <end position="240"/>
    </location>
</feature>
<keyword evidence="10" id="KW-1185">Reference proteome</keyword>
<comment type="subcellular location">
    <subcellularLocation>
        <location evidence="2 5">Secreted</location>
    </subcellularLocation>
</comment>
<evidence type="ECO:0000256" key="1">
    <source>
        <dbReference type="ARBA" id="ARBA00001973"/>
    </source>
</evidence>
<dbReference type="InterPro" id="IPR005103">
    <property type="entry name" value="AA9_LPMO"/>
</dbReference>
<dbReference type="PANTHER" id="PTHR33353:SF2">
    <property type="entry name" value="ENDO-BETA-1,4-GLUCANASE D"/>
    <property type="match status" value="1"/>
</dbReference>
<proteinExistence type="predicted"/>
<protein>
    <recommendedName>
        <fullName evidence="5">AA9 family lytic polysaccharide monooxygenase</fullName>
        <ecNumber evidence="5">1.14.99.56</ecNumber>
    </recommendedName>
    <alternativeName>
        <fullName evidence="5">Endo-beta-1,4-glucanase</fullName>
    </alternativeName>
    <alternativeName>
        <fullName evidence="5">Glycosyl hydrolase 61 family protein</fullName>
    </alternativeName>
</protein>
<evidence type="ECO:0000256" key="2">
    <source>
        <dbReference type="ARBA" id="ARBA00004613"/>
    </source>
</evidence>
<comment type="caution">
    <text evidence="9">The sequence shown here is derived from an EMBL/GenBank/DDBJ whole genome shotgun (WGS) entry which is preliminary data.</text>
</comment>
<accession>A0A9P4QVA5</accession>
<comment type="catalytic activity">
    <reaction evidence="5">
        <text>[(1-&gt;4)-beta-D-glucosyl]n+m + reduced acceptor + O2 = 4-dehydro-beta-D-glucosyl-[(1-&gt;4)-beta-D-glucosyl]n-1 + [(1-&gt;4)-beta-D-glucosyl]m + acceptor + H2O.</text>
        <dbReference type="EC" id="1.14.99.56"/>
    </reaction>
</comment>
<dbReference type="GO" id="GO:0005576">
    <property type="term" value="C:extracellular region"/>
    <property type="evidence" value="ECO:0007669"/>
    <property type="project" value="UniProtKB-SubCell"/>
</dbReference>
<evidence type="ECO:0000256" key="3">
    <source>
        <dbReference type="ARBA" id="ARBA00022525"/>
    </source>
</evidence>
<dbReference type="InterPro" id="IPR049892">
    <property type="entry name" value="AA9"/>
</dbReference>
<keyword evidence="3 5" id="KW-0964">Secreted</keyword>
<evidence type="ECO:0000256" key="7">
    <source>
        <dbReference type="SAM" id="SignalP"/>
    </source>
</evidence>
<dbReference type="EC" id="1.14.99.56" evidence="5"/>
<evidence type="ECO:0000313" key="9">
    <source>
        <dbReference type="EMBL" id="KAF2731963.1"/>
    </source>
</evidence>
<dbReference type="EMBL" id="ML996186">
    <property type="protein sequence ID" value="KAF2731963.1"/>
    <property type="molecule type" value="Genomic_DNA"/>
</dbReference>
<dbReference type="Pfam" id="PF03443">
    <property type="entry name" value="AA9"/>
    <property type="match status" value="1"/>
</dbReference>
<dbReference type="PANTHER" id="PTHR33353">
    <property type="entry name" value="PUTATIVE (AFU_ORTHOLOGUE AFUA_1G12560)-RELATED"/>
    <property type="match status" value="1"/>
</dbReference>
<comment type="function">
    <text evidence="5">Lytic polysaccharide monooxygenase (LMPO) that depolymerizes crystalline and amorphous polysaccharides via the oxidation of scissile alpha- or beta-(1-4)-glycosidic bonds, yielding C1 and/or C4 oxidation products. Catalysis by LPMOs requires the reduction of the active-site copper from Cu(II) to Cu(I) by a reducing agent and H(2)O(2) or O(2) as a cosubstrate.</text>
</comment>
<keyword evidence="5" id="KW-0624">Polysaccharide degradation</keyword>
<keyword evidence="5" id="KW-0119">Carbohydrate metabolism</keyword>
<feature type="signal peptide" evidence="7">
    <location>
        <begin position="1"/>
        <end position="19"/>
    </location>
</feature>
<feature type="compositionally biased region" description="Basic and acidic residues" evidence="6">
    <location>
        <begin position="296"/>
        <end position="305"/>
    </location>
</feature>
<keyword evidence="5" id="KW-0136">Cellulose degradation</keyword>
<dbReference type="GO" id="GO:0030245">
    <property type="term" value="P:cellulose catabolic process"/>
    <property type="evidence" value="ECO:0007669"/>
    <property type="project" value="UniProtKB-UniRule"/>
</dbReference>
<dbReference type="GO" id="GO:0008810">
    <property type="term" value="F:cellulase activity"/>
    <property type="evidence" value="ECO:0007669"/>
    <property type="project" value="UniProtKB-UniRule"/>
</dbReference>
<keyword evidence="4 5" id="KW-1015">Disulfide bond</keyword>
<keyword evidence="7" id="KW-0732">Signal</keyword>
<feature type="compositionally biased region" description="Polar residues" evidence="6">
    <location>
        <begin position="250"/>
        <end position="261"/>
    </location>
</feature>
<dbReference type="CDD" id="cd21175">
    <property type="entry name" value="LPMO_AA9"/>
    <property type="match status" value="1"/>
</dbReference>
<feature type="chain" id="PRO_5040490319" description="AA9 family lytic polysaccharide monooxygenase" evidence="7">
    <location>
        <begin position="20"/>
        <end position="305"/>
    </location>
</feature>
<dbReference type="AlphaFoldDB" id="A0A9P4QVA5"/>
<comment type="cofactor">
    <cofactor evidence="1">
        <name>Cu(2+)</name>
        <dbReference type="ChEBI" id="CHEBI:29036"/>
    </cofactor>
</comment>